<dbReference type="SUPFAM" id="SSF101898">
    <property type="entry name" value="NHL repeat"/>
    <property type="match status" value="1"/>
</dbReference>
<dbReference type="Gene3D" id="2.60.40.10">
    <property type="entry name" value="Immunoglobulins"/>
    <property type="match status" value="1"/>
</dbReference>
<dbReference type="Proteomes" id="UP000747074">
    <property type="component" value="Unassembled WGS sequence"/>
</dbReference>
<accession>A0A921LH24</accession>
<feature type="domain" description="Response regulatory" evidence="10">
    <location>
        <begin position="1124"/>
        <end position="1239"/>
    </location>
</feature>
<keyword evidence="4" id="KW-0805">Transcription regulation</keyword>
<reference evidence="11" key="1">
    <citation type="journal article" date="2021" name="PeerJ">
        <title>Extensive microbial diversity within the chicken gut microbiome revealed by metagenomics and culture.</title>
        <authorList>
            <person name="Gilroy R."/>
            <person name="Ravi A."/>
            <person name="Getino M."/>
            <person name="Pursley I."/>
            <person name="Horton D.L."/>
            <person name="Alikhan N.F."/>
            <person name="Baker D."/>
            <person name="Gharbi K."/>
            <person name="Hall N."/>
            <person name="Watson M."/>
            <person name="Adriaenssens E.M."/>
            <person name="Foster-Nyarko E."/>
            <person name="Jarju S."/>
            <person name="Secka A."/>
            <person name="Antonio M."/>
            <person name="Oren A."/>
            <person name="Chaudhuri R.R."/>
            <person name="La Ragione R."/>
            <person name="Hildebrand F."/>
            <person name="Pallen M.J."/>
        </authorList>
    </citation>
    <scope>NUCLEOTIDE SEQUENCE</scope>
    <source>
        <strain evidence="11">CHK154-13316</strain>
    </source>
</reference>
<dbReference type="InterPro" id="IPR036890">
    <property type="entry name" value="HATPase_C_sf"/>
</dbReference>
<dbReference type="Pfam" id="PF07495">
    <property type="entry name" value="Y_Y_Y"/>
    <property type="match status" value="1"/>
</dbReference>
<dbReference type="SUPFAM" id="SSF52172">
    <property type="entry name" value="CheY-like"/>
    <property type="match status" value="1"/>
</dbReference>
<evidence type="ECO:0000256" key="6">
    <source>
        <dbReference type="PROSITE-ProRule" id="PRU00169"/>
    </source>
</evidence>
<dbReference type="EMBL" id="DYVL01000125">
    <property type="protein sequence ID" value="HJG12338.1"/>
    <property type="molecule type" value="Genomic_DNA"/>
</dbReference>
<dbReference type="Gene3D" id="1.10.10.60">
    <property type="entry name" value="Homeodomain-like"/>
    <property type="match status" value="1"/>
</dbReference>
<evidence type="ECO:0000259" key="10">
    <source>
        <dbReference type="PROSITE" id="PS50110"/>
    </source>
</evidence>
<dbReference type="SUPFAM" id="SSF46689">
    <property type="entry name" value="Homeodomain-like"/>
    <property type="match status" value="1"/>
</dbReference>
<dbReference type="InterPro" id="IPR003661">
    <property type="entry name" value="HisK_dim/P_dom"/>
</dbReference>
<dbReference type="GO" id="GO:0003700">
    <property type="term" value="F:DNA-binding transcription factor activity"/>
    <property type="evidence" value="ECO:0007669"/>
    <property type="project" value="InterPro"/>
</dbReference>
<gene>
    <name evidence="11" type="ORF">K8V07_10460</name>
</gene>
<comment type="catalytic activity">
    <reaction evidence="1">
        <text>ATP + protein L-histidine = ADP + protein N-phospho-L-histidine.</text>
        <dbReference type="EC" id="2.7.13.3"/>
    </reaction>
</comment>
<evidence type="ECO:0000256" key="5">
    <source>
        <dbReference type="ARBA" id="ARBA00023163"/>
    </source>
</evidence>
<dbReference type="InterPro" id="IPR001789">
    <property type="entry name" value="Sig_transdc_resp-reg_receiver"/>
</dbReference>
<dbReference type="InterPro" id="IPR011123">
    <property type="entry name" value="Y_Y_Y"/>
</dbReference>
<evidence type="ECO:0000256" key="2">
    <source>
        <dbReference type="ARBA" id="ARBA00012438"/>
    </source>
</evidence>
<dbReference type="InterPro" id="IPR015943">
    <property type="entry name" value="WD40/YVTN_repeat-like_dom_sf"/>
</dbReference>
<dbReference type="SMART" id="SM00342">
    <property type="entry name" value="HTH_ARAC"/>
    <property type="match status" value="1"/>
</dbReference>
<reference evidence="11" key="2">
    <citation type="submission" date="2021-09" db="EMBL/GenBank/DDBJ databases">
        <authorList>
            <person name="Gilroy R."/>
        </authorList>
    </citation>
    <scope>NUCLEOTIDE SEQUENCE</scope>
    <source>
        <strain evidence="11">CHK154-13316</strain>
    </source>
</reference>
<dbReference type="EC" id="2.7.13.3" evidence="2"/>
<dbReference type="InterPro" id="IPR005467">
    <property type="entry name" value="His_kinase_dom"/>
</dbReference>
<dbReference type="Gene3D" id="3.40.50.2300">
    <property type="match status" value="1"/>
</dbReference>
<dbReference type="CDD" id="cd00075">
    <property type="entry name" value="HATPase"/>
    <property type="match status" value="1"/>
</dbReference>
<dbReference type="GO" id="GO:0043565">
    <property type="term" value="F:sequence-specific DNA binding"/>
    <property type="evidence" value="ECO:0007669"/>
    <property type="project" value="InterPro"/>
</dbReference>
<dbReference type="SUPFAM" id="SSF47384">
    <property type="entry name" value="Homodimeric domain of signal transducing histidine kinase"/>
    <property type="match status" value="1"/>
</dbReference>
<dbReference type="InterPro" id="IPR003594">
    <property type="entry name" value="HATPase_dom"/>
</dbReference>
<dbReference type="PROSITE" id="PS50110">
    <property type="entry name" value="RESPONSE_REGULATORY"/>
    <property type="match status" value="1"/>
</dbReference>
<dbReference type="PROSITE" id="PS01124">
    <property type="entry name" value="HTH_ARAC_FAMILY_2"/>
    <property type="match status" value="1"/>
</dbReference>
<keyword evidence="5" id="KW-0804">Transcription</keyword>
<evidence type="ECO:0000256" key="3">
    <source>
        <dbReference type="ARBA" id="ARBA00022553"/>
    </source>
</evidence>
<keyword evidence="7" id="KW-1133">Transmembrane helix</keyword>
<dbReference type="InterPro" id="IPR011047">
    <property type="entry name" value="Quinoprotein_ADH-like_sf"/>
</dbReference>
<evidence type="ECO:0000256" key="1">
    <source>
        <dbReference type="ARBA" id="ARBA00000085"/>
    </source>
</evidence>
<dbReference type="GO" id="GO:0000155">
    <property type="term" value="F:phosphorelay sensor kinase activity"/>
    <property type="evidence" value="ECO:0007669"/>
    <property type="project" value="InterPro"/>
</dbReference>
<dbReference type="Pfam" id="PF02518">
    <property type="entry name" value="HATPase_c"/>
    <property type="match status" value="1"/>
</dbReference>
<keyword evidence="3 6" id="KW-0597">Phosphoprotein</keyword>
<dbReference type="InterPro" id="IPR013658">
    <property type="entry name" value="SGL"/>
</dbReference>
<dbReference type="PRINTS" id="PR00344">
    <property type="entry name" value="BCTRLSENSOR"/>
</dbReference>
<evidence type="ECO:0000259" key="8">
    <source>
        <dbReference type="PROSITE" id="PS01124"/>
    </source>
</evidence>
<dbReference type="InterPro" id="IPR011006">
    <property type="entry name" value="CheY-like_superfamily"/>
</dbReference>
<dbReference type="InterPro" id="IPR018060">
    <property type="entry name" value="HTH_AraC"/>
</dbReference>
<feature type="modified residue" description="4-aspartylphosphate" evidence="6">
    <location>
        <position position="1172"/>
    </location>
</feature>
<dbReference type="Pfam" id="PF12833">
    <property type="entry name" value="HTH_18"/>
    <property type="match status" value="1"/>
</dbReference>
<dbReference type="Pfam" id="PF00072">
    <property type="entry name" value="Response_reg"/>
    <property type="match status" value="1"/>
</dbReference>
<dbReference type="PANTHER" id="PTHR43547">
    <property type="entry name" value="TWO-COMPONENT HISTIDINE KINASE"/>
    <property type="match status" value="1"/>
</dbReference>
<dbReference type="SUPFAM" id="SSF55874">
    <property type="entry name" value="ATPase domain of HSP90 chaperone/DNA topoisomerase II/histidine kinase"/>
    <property type="match status" value="1"/>
</dbReference>
<dbReference type="SMART" id="SM00387">
    <property type="entry name" value="HATPase_c"/>
    <property type="match status" value="1"/>
</dbReference>
<dbReference type="InterPro" id="IPR036097">
    <property type="entry name" value="HisK_dim/P_sf"/>
</dbReference>
<feature type="domain" description="HTH araC/xylS-type" evidence="8">
    <location>
        <begin position="1271"/>
        <end position="1370"/>
    </location>
</feature>
<evidence type="ECO:0000259" key="9">
    <source>
        <dbReference type="PROSITE" id="PS50109"/>
    </source>
</evidence>
<organism evidence="11 12">
    <name type="scientific">Bacteroides xylanisolvens</name>
    <dbReference type="NCBI Taxonomy" id="371601"/>
    <lineage>
        <taxon>Bacteria</taxon>
        <taxon>Pseudomonadati</taxon>
        <taxon>Bacteroidota</taxon>
        <taxon>Bacteroidia</taxon>
        <taxon>Bacteroidales</taxon>
        <taxon>Bacteroidaceae</taxon>
        <taxon>Bacteroides</taxon>
    </lineage>
</organism>
<evidence type="ECO:0000256" key="7">
    <source>
        <dbReference type="SAM" id="Phobius"/>
    </source>
</evidence>
<dbReference type="SMART" id="SM00388">
    <property type="entry name" value="HisKA"/>
    <property type="match status" value="1"/>
</dbReference>
<keyword evidence="7" id="KW-0472">Membrane</keyword>
<evidence type="ECO:0000313" key="12">
    <source>
        <dbReference type="Proteomes" id="UP000747074"/>
    </source>
</evidence>
<dbReference type="PROSITE" id="PS50109">
    <property type="entry name" value="HIS_KIN"/>
    <property type="match status" value="1"/>
</dbReference>
<dbReference type="Pfam" id="PF08450">
    <property type="entry name" value="SGL"/>
    <property type="match status" value="1"/>
</dbReference>
<dbReference type="Gene3D" id="3.30.565.10">
    <property type="entry name" value="Histidine kinase-like ATPase, C-terminal domain"/>
    <property type="match status" value="1"/>
</dbReference>
<dbReference type="InterPro" id="IPR004358">
    <property type="entry name" value="Sig_transdc_His_kin-like_C"/>
</dbReference>
<feature type="domain" description="Histidine kinase" evidence="9">
    <location>
        <begin position="847"/>
        <end position="1083"/>
    </location>
</feature>
<dbReference type="CDD" id="cd00082">
    <property type="entry name" value="HisKA"/>
    <property type="match status" value="1"/>
</dbReference>
<dbReference type="Pfam" id="PF00512">
    <property type="entry name" value="HisKA"/>
    <property type="match status" value="1"/>
</dbReference>
<dbReference type="SUPFAM" id="SSF50998">
    <property type="entry name" value="Quinoprotein alcohol dehydrogenase-like"/>
    <property type="match status" value="1"/>
</dbReference>
<comment type="caution">
    <text evidence="11">The sequence shown here is derived from an EMBL/GenBank/DDBJ whole genome shotgun (WGS) entry which is preliminary data.</text>
</comment>
<sequence>MKHLIILLFFLSYLINANGEKRNMHFSNLTVQDGLSQVSVLCMHKDSQGYMWFGTRNGLNKFDGYTFETFYNNPFDSTTIGNNQILSMAEDADQNMWFGTRNGISRYSLRTGKFRSYLSDQKENSGLNHSFVYAVCWDNNNRLWAGTESGLNVYVPESDSFISVDPDGIFTKNPIYSIVKGHEENTIYIGTHFSGLVKLNTNSLKYEICKHKENESSSLSSNNVHAIHLDPYDNLWVGTSDGGLNMQKKGEKGFLRYRKENGLASNNIRTIIQLSDDEILLGTSNGINILNTQSTEISHYNISDSKNGSISHFSVYSALFDTDSQTLWIGTYSGGIDYYNPYEKRFITHIPLINGKITQSMFSQMIEVYPHLYIATEGNGLLEYNLLTESYEFYKPIQEHTSSYASNILKSLYLDGDFIYCGSNNGSIFKFDLKTKQMSLLYKEKNEKRRNNVIYEIQKDKEGNLLVGSIGTNGLLKIDPKGNVQNSFPVQGKDNFTFDNVICFQEIEENKYLIGTRYDGLFCYDFDNHTLKQYKKVQGRPETYIFENQISDICKDSHGNIWLAVAGSGICLFDPYKENISTYGVEEGLPDNNICMILESKDLLWICSSRSISSFNYKEKVFKNYSHTDGINIDEFSPHSGLLASNGNIYISGNNGFVSFKPSDFHPNLSNFPIVLNKLYIDNIEIIPDDKNKILRENLSAQNEIVLRHDQSNITIEYVALSLVSSSKNQYAYKLEGFDNEWNNVNNRRTAYYTNIPPGTYTFKVIGSNHDGIWNKTGTSIKIKVLPPLWNTWWANCFYIILLCIFSYFIYRYLKERNKLKNDIHLKKMEAQAQIKFQEERNQLFTNFSHEMRSPLTLIISPLEDMVDSPEVPETLKERLVLMYNNAKRLLRLVNNLMDFSKKENGSIKLKVDEENIVEFAKEMCLLFSELALSCNICLNFKPQEESIHTWFDRYLMEKVFFNFLSNAIKNTPIGGNIEVRINKIPVREVQKIRPSILTETTDKESTFLLLEIEDSGVGIPPAELEKIFSPFYQVAQNAHSSSGTGLGLSLSKSIVELHHGEVWAENAPVSGAIFRCLLPIGRNNFTEAEICTNDPDNPKNNDFVVDIFRENLIEGNSKDKKYTILIVEDNADMRYYLASNILPKYNVIEASNGLEGLEKAIHYLPDLIISDLMMTKMDGLEMSHKLKQDIRTSHIPIIMVTARTSARDIQIGFESEVDDYITKPFSSTTLLARIDNLLQSREKLKEIYGKRFDLKNIGIEIVSMDEKFMQKLYAVVEEHYSDPEFCLDEFCKEIGMSRANLYRKIKATTNLSPSEFIRNFRLQMASKILKEACLPVSEVYAAVGFSSHSYFSNSFKTLYGISPTKFLQQENKEQKTNIESIN</sequence>
<dbReference type="Gene3D" id="2.130.10.10">
    <property type="entry name" value="YVTN repeat-like/Quinoprotein amine dehydrogenase"/>
    <property type="match status" value="2"/>
</dbReference>
<dbReference type="FunFam" id="2.60.40.10:FF:000791">
    <property type="entry name" value="Two-component system sensor histidine kinase/response regulator"/>
    <property type="match status" value="1"/>
</dbReference>
<evidence type="ECO:0000313" key="11">
    <source>
        <dbReference type="EMBL" id="HJG12338.1"/>
    </source>
</evidence>
<evidence type="ECO:0000256" key="4">
    <source>
        <dbReference type="ARBA" id="ARBA00023015"/>
    </source>
</evidence>
<name>A0A921LH24_9BACE</name>
<keyword evidence="7" id="KW-0812">Transmembrane</keyword>
<dbReference type="InterPro" id="IPR013783">
    <property type="entry name" value="Ig-like_fold"/>
</dbReference>
<dbReference type="Gene3D" id="1.10.287.130">
    <property type="match status" value="1"/>
</dbReference>
<dbReference type="InterPro" id="IPR011110">
    <property type="entry name" value="Reg_prop"/>
</dbReference>
<feature type="transmembrane region" description="Helical" evidence="7">
    <location>
        <begin position="793"/>
        <end position="811"/>
    </location>
</feature>
<dbReference type="Pfam" id="PF07494">
    <property type="entry name" value="Reg_prop"/>
    <property type="match status" value="4"/>
</dbReference>
<dbReference type="InterPro" id="IPR009057">
    <property type="entry name" value="Homeodomain-like_sf"/>
</dbReference>
<dbReference type="PANTHER" id="PTHR43547:SF2">
    <property type="entry name" value="HYBRID SIGNAL TRANSDUCTION HISTIDINE KINASE C"/>
    <property type="match status" value="1"/>
</dbReference>
<dbReference type="SMART" id="SM00448">
    <property type="entry name" value="REC"/>
    <property type="match status" value="1"/>
</dbReference>
<protein>
    <recommendedName>
        <fullName evidence="2">histidine kinase</fullName>
        <ecNumber evidence="2">2.7.13.3</ecNumber>
    </recommendedName>
</protein>
<proteinExistence type="predicted"/>